<reference evidence="2" key="1">
    <citation type="submission" date="2021-06" db="EMBL/GenBank/DDBJ databases">
        <authorList>
            <person name="Kallberg Y."/>
            <person name="Tangrot J."/>
            <person name="Rosling A."/>
        </authorList>
    </citation>
    <scope>NUCLEOTIDE SEQUENCE</scope>
    <source>
        <strain evidence="2">MA453B</strain>
    </source>
</reference>
<accession>A0A9N8VQF8</accession>
<keyword evidence="3" id="KW-1185">Reference proteome</keyword>
<evidence type="ECO:0000259" key="1">
    <source>
        <dbReference type="Pfam" id="PF00505"/>
    </source>
</evidence>
<name>A0A9N8VQF8_9GLOM</name>
<protein>
    <submittedName>
        <fullName evidence="2">27315_t:CDS:1</fullName>
    </submittedName>
</protein>
<feature type="domain" description="HMG box" evidence="1">
    <location>
        <begin position="69"/>
        <end position="132"/>
    </location>
</feature>
<dbReference type="Pfam" id="PF00505">
    <property type="entry name" value="HMG_box"/>
    <property type="match status" value="1"/>
</dbReference>
<evidence type="ECO:0000313" key="2">
    <source>
        <dbReference type="EMBL" id="CAG8462892.1"/>
    </source>
</evidence>
<evidence type="ECO:0000313" key="3">
    <source>
        <dbReference type="Proteomes" id="UP000789405"/>
    </source>
</evidence>
<proteinExistence type="predicted"/>
<gene>
    <name evidence="2" type="ORF">DERYTH_LOCUS1092</name>
</gene>
<dbReference type="EMBL" id="CAJVPY010000287">
    <property type="protein sequence ID" value="CAG8462892.1"/>
    <property type="molecule type" value="Genomic_DNA"/>
</dbReference>
<dbReference type="InterPro" id="IPR009071">
    <property type="entry name" value="HMG_box_dom"/>
</dbReference>
<dbReference type="AlphaFoldDB" id="A0A9N8VQF8"/>
<organism evidence="2 3">
    <name type="scientific">Dentiscutata erythropus</name>
    <dbReference type="NCBI Taxonomy" id="1348616"/>
    <lineage>
        <taxon>Eukaryota</taxon>
        <taxon>Fungi</taxon>
        <taxon>Fungi incertae sedis</taxon>
        <taxon>Mucoromycota</taxon>
        <taxon>Glomeromycotina</taxon>
        <taxon>Glomeromycetes</taxon>
        <taxon>Diversisporales</taxon>
        <taxon>Gigasporaceae</taxon>
        <taxon>Dentiscutata</taxon>
    </lineage>
</organism>
<comment type="caution">
    <text evidence="2">The sequence shown here is derived from an EMBL/GenBank/DDBJ whole genome shotgun (WGS) entry which is preliminary data.</text>
</comment>
<dbReference type="SUPFAM" id="SSF47095">
    <property type="entry name" value="HMG-box"/>
    <property type="match status" value="1"/>
</dbReference>
<dbReference type="Proteomes" id="UP000789405">
    <property type="component" value="Unassembled WGS sequence"/>
</dbReference>
<dbReference type="InterPro" id="IPR036910">
    <property type="entry name" value="HMG_box_dom_sf"/>
</dbReference>
<dbReference type="OrthoDB" id="6157510at2759"/>
<dbReference type="Gene3D" id="1.10.30.10">
    <property type="entry name" value="High mobility group box domain"/>
    <property type="match status" value="1"/>
</dbReference>
<sequence>MSFVYCDIIIPVHKSDDAISTENSFSSQLTPLSIYHDSLSNFKLPFPPIINASDFLEKTKRSSRGGTLRSPNAFLVYRKAFLDHLVRQSKCNFKMTDVSKLVSVHWNSEAEHVKLAYKKIAQDVEKELIKNRKKDLSTTRVIWKDFKTSVRKHNKQNNKKSSGEKFKMTKNRNDPFIMMSRLDDDQKFVPENVVYTLPIDESTNWAWMMPENFIPSPESTPCSSAFIPSPESTPCSSAFIPSPESTSCSSAFIPSPELTPRSSVFIPSPELTPRSSVFIPSPELTPCSSAFIPSPELTPCSSDFIPSPESTPCSSIITVPTIPTHSIVEDSSPEINYNYDYSYVINSEFSYFTNGNDLVSEDPLHVLY</sequence>